<dbReference type="Proteomes" id="UP000828941">
    <property type="component" value="Chromosome 2"/>
</dbReference>
<protein>
    <submittedName>
        <fullName evidence="1">Uncharacterized protein</fullName>
    </submittedName>
</protein>
<evidence type="ECO:0000313" key="2">
    <source>
        <dbReference type="Proteomes" id="UP000828941"/>
    </source>
</evidence>
<gene>
    <name evidence="1" type="ORF">L6164_003504</name>
</gene>
<name>A0ACB9Q0X8_BAUVA</name>
<proteinExistence type="predicted"/>
<dbReference type="EMBL" id="CM039427">
    <property type="protein sequence ID" value="KAI4354657.1"/>
    <property type="molecule type" value="Genomic_DNA"/>
</dbReference>
<evidence type="ECO:0000313" key="1">
    <source>
        <dbReference type="EMBL" id="KAI4354657.1"/>
    </source>
</evidence>
<organism evidence="1 2">
    <name type="scientific">Bauhinia variegata</name>
    <name type="common">Purple orchid tree</name>
    <name type="synonym">Phanera variegata</name>
    <dbReference type="NCBI Taxonomy" id="167791"/>
    <lineage>
        <taxon>Eukaryota</taxon>
        <taxon>Viridiplantae</taxon>
        <taxon>Streptophyta</taxon>
        <taxon>Embryophyta</taxon>
        <taxon>Tracheophyta</taxon>
        <taxon>Spermatophyta</taxon>
        <taxon>Magnoliopsida</taxon>
        <taxon>eudicotyledons</taxon>
        <taxon>Gunneridae</taxon>
        <taxon>Pentapetalae</taxon>
        <taxon>rosids</taxon>
        <taxon>fabids</taxon>
        <taxon>Fabales</taxon>
        <taxon>Fabaceae</taxon>
        <taxon>Cercidoideae</taxon>
        <taxon>Cercideae</taxon>
        <taxon>Bauhiniinae</taxon>
        <taxon>Bauhinia</taxon>
    </lineage>
</organism>
<sequence length="331" mass="36827">MGRRQPDSDFGRFVLLMLLLTGAISCCMVYLFLSSVFRPTVASSVEQGLVEKGAEDLRSEQGECCNGIEHLELWGDAVKWGSEFRVNSSQVCCMACKKMCGGDGGPCLCNSWVFCGDRVACGPRFGECWLKRQKDALNPDRRDSGDRVMWTSGFVFGKREGIISLETEHGTLRIKLLPECAPHSVAYILELLALSHCAGCQIHRAESRGSFWNSEGNHIKDAPFGPPFALIQGTLGARGTIFQEIPKEFCPTIKRGSIAWVGSGPEFFISLANHKEWTKKYTVFGSVIFQDMEILDKIAQLPTKQELWGNLNVSVLEKPVPLRLQRKTKLL</sequence>
<accession>A0ACB9Q0X8</accession>
<reference evidence="1 2" key="1">
    <citation type="journal article" date="2022" name="DNA Res.">
        <title>Chromosomal-level genome assembly of the orchid tree Bauhinia variegata (Leguminosae; Cercidoideae) supports the allotetraploid origin hypothesis of Bauhinia.</title>
        <authorList>
            <person name="Zhong Y."/>
            <person name="Chen Y."/>
            <person name="Zheng D."/>
            <person name="Pang J."/>
            <person name="Liu Y."/>
            <person name="Luo S."/>
            <person name="Meng S."/>
            <person name="Qian L."/>
            <person name="Wei D."/>
            <person name="Dai S."/>
            <person name="Zhou R."/>
        </authorList>
    </citation>
    <scope>NUCLEOTIDE SEQUENCE [LARGE SCALE GENOMIC DNA]</scope>
    <source>
        <strain evidence="1">BV-YZ2020</strain>
    </source>
</reference>
<keyword evidence="2" id="KW-1185">Reference proteome</keyword>
<comment type="caution">
    <text evidence="1">The sequence shown here is derived from an EMBL/GenBank/DDBJ whole genome shotgun (WGS) entry which is preliminary data.</text>
</comment>